<feature type="domain" description="Fumarylacetoacetase-like C-terminal" evidence="2">
    <location>
        <begin position="104"/>
        <end position="261"/>
    </location>
</feature>
<dbReference type="Pfam" id="PF01557">
    <property type="entry name" value="FAA_hydrolase"/>
    <property type="match status" value="1"/>
</dbReference>
<proteinExistence type="predicted"/>
<keyword evidence="4" id="KW-1185">Reference proteome</keyword>
<dbReference type="AlphaFoldDB" id="A0A1N7KSL9"/>
<dbReference type="PANTHER" id="PTHR30143">
    <property type="entry name" value="ACID HYDRATASE"/>
    <property type="match status" value="1"/>
</dbReference>
<dbReference type="SUPFAM" id="SSF56529">
    <property type="entry name" value="FAH"/>
    <property type="match status" value="1"/>
</dbReference>
<dbReference type="Proteomes" id="UP000186141">
    <property type="component" value="Unassembled WGS sequence"/>
</dbReference>
<sequence length="273" mass="29366">MTNNTIHDRATALLAAYDTVAPLAPLTDAEPDLSVPRAYAIAAEVMRRRAARGERVVGWKIGFTNRTIWDEYDVHAPIWGCMYDSGLIRADAAGKAEMHVSHLHEPRIEPEIAFRISRTPDAGMTEAALLGCIDAMAHGFEIVQSPFPGWRFRPVDTMAAGALHGGFVLGPWLALPAADHAQRLPELQHFTMALHSDHGIADQGTAANVLGGPLSALRHFVQGLADCPHGRGIAPGDIVTTGTVTRAFPVAPGQIWTSQIDGVPLRGLTLRCI</sequence>
<dbReference type="InterPro" id="IPR036663">
    <property type="entry name" value="Fumarylacetoacetase_C_sf"/>
</dbReference>
<dbReference type="STRING" id="1086013.SAMN05421774_101655"/>
<organism evidence="3 4">
    <name type="scientific">Gemmobacter megaterium</name>
    <dbReference type="NCBI Taxonomy" id="1086013"/>
    <lineage>
        <taxon>Bacteria</taxon>
        <taxon>Pseudomonadati</taxon>
        <taxon>Pseudomonadota</taxon>
        <taxon>Alphaproteobacteria</taxon>
        <taxon>Rhodobacterales</taxon>
        <taxon>Paracoccaceae</taxon>
        <taxon>Gemmobacter</taxon>
    </lineage>
</organism>
<accession>A0A1N7KSL9</accession>
<keyword evidence="1" id="KW-0456">Lyase</keyword>
<gene>
    <name evidence="3" type="ORF">SAMN05421774_101655</name>
</gene>
<dbReference type="GO" id="GO:0008684">
    <property type="term" value="F:2-oxopent-4-enoate hydratase activity"/>
    <property type="evidence" value="ECO:0007669"/>
    <property type="project" value="TreeGrafter"/>
</dbReference>
<dbReference type="RefSeq" id="WP_200799267.1">
    <property type="nucleotide sequence ID" value="NZ_BMEH01000001.1"/>
</dbReference>
<dbReference type="GO" id="GO:0005737">
    <property type="term" value="C:cytoplasm"/>
    <property type="evidence" value="ECO:0007669"/>
    <property type="project" value="TreeGrafter"/>
</dbReference>
<evidence type="ECO:0000313" key="3">
    <source>
        <dbReference type="EMBL" id="SIS64622.1"/>
    </source>
</evidence>
<name>A0A1N7KSL9_9RHOB</name>
<dbReference type="PANTHER" id="PTHR30143:SF0">
    <property type="entry name" value="2-KETO-4-PENTENOATE HYDRATASE"/>
    <property type="match status" value="1"/>
</dbReference>
<dbReference type="InterPro" id="IPR011234">
    <property type="entry name" value="Fumarylacetoacetase-like_C"/>
</dbReference>
<dbReference type="InterPro" id="IPR050772">
    <property type="entry name" value="Hydratase-Decarb/MhpD_sf"/>
</dbReference>
<dbReference type="EMBL" id="FTOT01000001">
    <property type="protein sequence ID" value="SIS64622.1"/>
    <property type="molecule type" value="Genomic_DNA"/>
</dbReference>
<evidence type="ECO:0000313" key="4">
    <source>
        <dbReference type="Proteomes" id="UP000186141"/>
    </source>
</evidence>
<evidence type="ECO:0000256" key="1">
    <source>
        <dbReference type="ARBA" id="ARBA00023239"/>
    </source>
</evidence>
<evidence type="ECO:0000259" key="2">
    <source>
        <dbReference type="Pfam" id="PF01557"/>
    </source>
</evidence>
<dbReference type="Gene3D" id="3.90.850.10">
    <property type="entry name" value="Fumarylacetoacetase-like, C-terminal domain"/>
    <property type="match status" value="1"/>
</dbReference>
<protein>
    <submittedName>
        <fullName evidence="3">2-oxo-3-hexenedioate decarboxylase</fullName>
    </submittedName>
</protein>
<reference evidence="3 4" key="1">
    <citation type="submission" date="2017-01" db="EMBL/GenBank/DDBJ databases">
        <authorList>
            <person name="Mah S.A."/>
            <person name="Swanson W.J."/>
            <person name="Moy G.W."/>
            <person name="Vacquier V.D."/>
        </authorList>
    </citation>
    <scope>NUCLEOTIDE SEQUENCE [LARGE SCALE GENOMIC DNA]</scope>
    <source>
        <strain evidence="3 4">DSM 26375</strain>
    </source>
</reference>